<evidence type="ECO:0000256" key="8">
    <source>
        <dbReference type="SAM" id="MobiDB-lite"/>
    </source>
</evidence>
<evidence type="ECO:0000256" key="2">
    <source>
        <dbReference type="ARBA" id="ARBA00004496"/>
    </source>
</evidence>
<evidence type="ECO:0000313" key="10">
    <source>
        <dbReference type="Ensembl" id="ENSLBEP00000037807.1"/>
    </source>
</evidence>
<accession>A0A3Q3GTX3</accession>
<dbReference type="InterPro" id="IPR016024">
    <property type="entry name" value="ARM-type_fold"/>
</dbReference>
<dbReference type="SUPFAM" id="SSF48371">
    <property type="entry name" value="ARM repeat"/>
    <property type="match status" value="1"/>
</dbReference>
<evidence type="ECO:0000259" key="9">
    <source>
        <dbReference type="PROSITE" id="PS50166"/>
    </source>
</evidence>
<dbReference type="SMART" id="SM00913">
    <property type="entry name" value="IBN_N"/>
    <property type="match status" value="1"/>
</dbReference>
<feature type="domain" description="Importin N-terminal" evidence="9">
    <location>
        <begin position="22"/>
        <end position="102"/>
    </location>
</feature>
<keyword evidence="4" id="KW-0813">Transport</keyword>
<comment type="subcellular location">
    <subcellularLocation>
        <location evidence="2">Cytoplasm</location>
    </subcellularLocation>
    <subcellularLocation>
        <location evidence="1">Nucleus</location>
    </subcellularLocation>
</comment>
<keyword evidence="7" id="KW-0539">Nucleus</keyword>
<feature type="region of interest" description="Disordered" evidence="8">
    <location>
        <begin position="725"/>
        <end position="793"/>
    </location>
</feature>
<dbReference type="PANTHER" id="PTHR10997:SF26">
    <property type="entry name" value="IMPORTIN-8"/>
    <property type="match status" value="1"/>
</dbReference>
<feature type="compositionally biased region" description="Polar residues" evidence="8">
    <location>
        <begin position="747"/>
        <end position="756"/>
    </location>
</feature>
<evidence type="ECO:0000256" key="6">
    <source>
        <dbReference type="ARBA" id="ARBA00022927"/>
    </source>
</evidence>
<dbReference type="Proteomes" id="UP000261660">
    <property type="component" value="Unplaced"/>
</dbReference>
<dbReference type="InParanoid" id="A0A3Q3GTX3"/>
<dbReference type="GO" id="GO:0031267">
    <property type="term" value="F:small GTPase binding"/>
    <property type="evidence" value="ECO:0007669"/>
    <property type="project" value="InterPro"/>
</dbReference>
<evidence type="ECO:0000313" key="11">
    <source>
        <dbReference type="Proteomes" id="UP000261660"/>
    </source>
</evidence>
<dbReference type="GO" id="GO:0005635">
    <property type="term" value="C:nuclear envelope"/>
    <property type="evidence" value="ECO:0007669"/>
    <property type="project" value="TreeGrafter"/>
</dbReference>
<dbReference type="FunFam" id="1.25.10.10:FF:000053">
    <property type="entry name" value="Importin 7"/>
    <property type="match status" value="1"/>
</dbReference>
<evidence type="ECO:0000256" key="1">
    <source>
        <dbReference type="ARBA" id="ARBA00004123"/>
    </source>
</evidence>
<evidence type="ECO:0000256" key="5">
    <source>
        <dbReference type="ARBA" id="ARBA00022490"/>
    </source>
</evidence>
<evidence type="ECO:0000256" key="4">
    <source>
        <dbReference type="ARBA" id="ARBA00022448"/>
    </source>
</evidence>
<dbReference type="PANTHER" id="PTHR10997">
    <property type="entry name" value="IMPORTIN-7, 8, 11"/>
    <property type="match status" value="1"/>
</dbReference>
<dbReference type="InterPro" id="IPR001494">
    <property type="entry name" value="Importin-beta_N"/>
</dbReference>
<comment type="similarity">
    <text evidence="3">Belongs to the importin beta family.</text>
</comment>
<dbReference type="Pfam" id="PF08506">
    <property type="entry name" value="Cse1"/>
    <property type="match status" value="1"/>
</dbReference>
<evidence type="ECO:0000256" key="7">
    <source>
        <dbReference type="ARBA" id="ARBA00023242"/>
    </source>
</evidence>
<dbReference type="GO" id="GO:0005829">
    <property type="term" value="C:cytosol"/>
    <property type="evidence" value="ECO:0007669"/>
    <property type="project" value="TreeGrafter"/>
</dbReference>
<protein>
    <submittedName>
        <fullName evidence="10">Importin 8</fullName>
    </submittedName>
</protein>
<dbReference type="STRING" id="56723.ENSLBEP00000037807"/>
<sequence length="852" mass="98629">MDPNRIIQALKGTIDPNLRIAAENELNQSFKIINFAPTLLQIIVSEQVEFPVRQAAAIYLKNMVSQYWQDREPSLGEVIFPFNIHENDRQQIRDHIVEGIIRCPESIRAQLTMCLRAIIKHDFPGRWTAIVDKLGMYLQSQNSGSWYGSLLALYQLVKTYEYRKADEREPLLAAMQIFLPRIQQLIGQLMVDSTIFSVLIQKQILKIFHALVQYSLPLQLINNTVMTQWMEILRAIMDRGIPAETLEVDEDDRPELAWWKCKKWALRIITRLFERYGSPGNVTKEYYEFADFFLKTYAVGIQQVLLKVVDQHRQKQYVTPRVLQQCINYLNQSLSHSITWKQMKPHMQAICQEVIFPLMCYKDEDEKLWQEDPYEYIHMKFNLYDDHALPATAAQSLLCKAARKRKEVLPQIMEFCHQILMDPSADPRRKDGALHCIGALAELLLKKRAYREQMELMLQNYVFPLLNSPMGYLRARSCWVLHCFSPLRFHDEVVLRNAVELVKQDLIDDKEMPVKVEAAIALQTLVSNQEQAKLYIRPYIRPVMQELLHVVKETENDDLTNVIQKMICEYNQEVAAIAVDMTQNLAEIFTRVLQSEEYEENEDKTVMALGILSTIDTILTVMEDHKEVIPLFVEVVLERLMRGVKSSELRTMCLQVWMNDTEFFLGLHDRKMCIIGLSVLMELPSRPAVLDGVAAQIVPSVLLLFLGLKHLYASRLANKPDLLARGGAQDEDQNEEIPSDEDEVNENRNAMQQQCSMPAGQGGEDDDEDEDDYWDDDGFEGTPLEEYSTPLDYDNGEDEYRFFTAALLRVQNGDTAWYQCLTAPLSDDQKKQLQEIYSISQQRRSTAGKGQW</sequence>
<keyword evidence="6" id="KW-0653">Protein transport</keyword>
<organism evidence="10 11">
    <name type="scientific">Labrus bergylta</name>
    <name type="common">ballan wrasse</name>
    <dbReference type="NCBI Taxonomy" id="56723"/>
    <lineage>
        <taxon>Eukaryota</taxon>
        <taxon>Metazoa</taxon>
        <taxon>Chordata</taxon>
        <taxon>Craniata</taxon>
        <taxon>Vertebrata</taxon>
        <taxon>Euteleostomi</taxon>
        <taxon>Actinopterygii</taxon>
        <taxon>Neopterygii</taxon>
        <taxon>Teleostei</taxon>
        <taxon>Neoteleostei</taxon>
        <taxon>Acanthomorphata</taxon>
        <taxon>Eupercaria</taxon>
        <taxon>Labriformes</taxon>
        <taxon>Labridae</taxon>
        <taxon>Labrus</taxon>
    </lineage>
</organism>
<feature type="compositionally biased region" description="Acidic residues" evidence="8">
    <location>
        <begin position="763"/>
        <end position="779"/>
    </location>
</feature>
<dbReference type="GeneTree" id="ENSGT00940000158848"/>
<reference evidence="10" key="1">
    <citation type="submission" date="2025-08" db="UniProtKB">
        <authorList>
            <consortium name="Ensembl"/>
        </authorList>
    </citation>
    <scope>IDENTIFICATION</scope>
</reference>
<dbReference type="InterPro" id="IPR011989">
    <property type="entry name" value="ARM-like"/>
</dbReference>
<reference evidence="10" key="2">
    <citation type="submission" date="2025-09" db="UniProtKB">
        <authorList>
            <consortium name="Ensembl"/>
        </authorList>
    </citation>
    <scope>IDENTIFICATION</scope>
</reference>
<name>A0A3Q3GTX3_9LABR</name>
<dbReference type="InterPro" id="IPR013713">
    <property type="entry name" value="XPO2_central"/>
</dbReference>
<dbReference type="PROSITE" id="PS50166">
    <property type="entry name" value="IMPORTIN_B_NT"/>
    <property type="match status" value="1"/>
</dbReference>
<feature type="compositionally biased region" description="Acidic residues" evidence="8">
    <location>
        <begin position="729"/>
        <end position="744"/>
    </location>
</feature>
<keyword evidence="5" id="KW-0963">Cytoplasm</keyword>
<proteinExistence type="inferred from homology"/>
<dbReference type="GO" id="GO:0006606">
    <property type="term" value="P:protein import into nucleus"/>
    <property type="evidence" value="ECO:0007669"/>
    <property type="project" value="TreeGrafter"/>
</dbReference>
<dbReference type="AlphaFoldDB" id="A0A3Q3GTX3"/>
<dbReference type="Gene3D" id="1.25.10.10">
    <property type="entry name" value="Leucine-rich Repeat Variant"/>
    <property type="match status" value="1"/>
</dbReference>
<dbReference type="Pfam" id="PF03810">
    <property type="entry name" value="IBN_N"/>
    <property type="match status" value="1"/>
</dbReference>
<dbReference type="FunCoup" id="A0A3Q3GTX3">
    <property type="interactions" value="1674"/>
</dbReference>
<dbReference type="Ensembl" id="ENSLBET00000039369.1">
    <property type="protein sequence ID" value="ENSLBEP00000037807.1"/>
    <property type="gene ID" value="ENSLBEG00000028213.1"/>
</dbReference>
<keyword evidence="11" id="KW-1185">Reference proteome</keyword>
<evidence type="ECO:0000256" key="3">
    <source>
        <dbReference type="ARBA" id="ARBA00007991"/>
    </source>
</evidence>